<evidence type="ECO:0000313" key="1">
    <source>
        <dbReference type="EMBL" id="SVA58633.1"/>
    </source>
</evidence>
<name>A0A381X335_9ZZZZ</name>
<protein>
    <submittedName>
        <fullName evidence="1">Uncharacterized protein</fullName>
    </submittedName>
</protein>
<reference evidence="1" key="1">
    <citation type="submission" date="2018-05" db="EMBL/GenBank/DDBJ databases">
        <authorList>
            <person name="Lanie J.A."/>
            <person name="Ng W.-L."/>
            <person name="Kazmierczak K.M."/>
            <person name="Andrzejewski T.M."/>
            <person name="Davidsen T.M."/>
            <person name="Wayne K.J."/>
            <person name="Tettelin H."/>
            <person name="Glass J.I."/>
            <person name="Rusch D."/>
            <person name="Podicherti R."/>
            <person name="Tsui H.-C.T."/>
            <person name="Winkler M.E."/>
        </authorList>
    </citation>
    <scope>NUCLEOTIDE SEQUENCE</scope>
</reference>
<accession>A0A381X335</accession>
<proteinExistence type="predicted"/>
<sequence>MKPQSITVGKTQIRILPTVKGLVSESKTVEDEINSFEPELVALSIGPEEVAGTRDWDGEPYDMSGWDEVYGLSLRKLLGDNSVRLPPPSFVTAIQVSDSKNIDIVGIDMDEESFTEAYTTHISFWNTMSRGRLEKSMVKKGIKGETPEEIAINMENSIRKISGFAKLEEKRVSAMANKLQQLIREHMPKSQTNLLSHSDKDKILAVIEVPNVDSLLKLLKES</sequence>
<dbReference type="AlphaFoldDB" id="A0A381X335"/>
<gene>
    <name evidence="1" type="ORF">METZ01_LOCUS111487</name>
</gene>
<organism evidence="1">
    <name type="scientific">marine metagenome</name>
    <dbReference type="NCBI Taxonomy" id="408172"/>
    <lineage>
        <taxon>unclassified sequences</taxon>
        <taxon>metagenomes</taxon>
        <taxon>ecological metagenomes</taxon>
    </lineage>
</organism>
<dbReference type="EMBL" id="UINC01013595">
    <property type="protein sequence ID" value="SVA58633.1"/>
    <property type="molecule type" value="Genomic_DNA"/>
</dbReference>